<accession>A0A1Y2EK22</accession>
<evidence type="ECO:0000313" key="1">
    <source>
        <dbReference type="EMBL" id="ORY71646.1"/>
    </source>
</evidence>
<dbReference type="AlphaFoldDB" id="A0A1Y2EK22"/>
<name>A0A1Y2EK22_9PEZI</name>
<proteinExistence type="predicted"/>
<dbReference type="RefSeq" id="XP_040721238.1">
    <property type="nucleotide sequence ID" value="XM_040859165.1"/>
</dbReference>
<reference evidence="1 2" key="1">
    <citation type="submission" date="2016-07" db="EMBL/GenBank/DDBJ databases">
        <title>Pervasive Adenine N6-methylation of Active Genes in Fungi.</title>
        <authorList>
            <consortium name="DOE Joint Genome Institute"/>
            <person name="Mondo S.J."/>
            <person name="Dannebaum R.O."/>
            <person name="Kuo R.C."/>
            <person name="Labutti K."/>
            <person name="Haridas S."/>
            <person name="Kuo A."/>
            <person name="Salamov A."/>
            <person name="Ahrendt S.R."/>
            <person name="Lipzen A."/>
            <person name="Sullivan W."/>
            <person name="Andreopoulos W.B."/>
            <person name="Clum A."/>
            <person name="Lindquist E."/>
            <person name="Daum C."/>
            <person name="Ramamoorthy G.K."/>
            <person name="Gryganskyi A."/>
            <person name="Culley D."/>
            <person name="Magnuson J.K."/>
            <person name="James T.Y."/>
            <person name="O'Malley M.A."/>
            <person name="Stajich J.E."/>
            <person name="Spatafora J.W."/>
            <person name="Visel A."/>
            <person name="Grigoriev I.V."/>
        </authorList>
    </citation>
    <scope>NUCLEOTIDE SEQUENCE [LARGE SCALE GENOMIC DNA]</scope>
    <source>
        <strain evidence="1 2">CBS 129021</strain>
    </source>
</reference>
<dbReference type="Proteomes" id="UP000193689">
    <property type="component" value="Unassembled WGS sequence"/>
</dbReference>
<protein>
    <submittedName>
        <fullName evidence="1">Uncharacterized protein</fullName>
    </submittedName>
</protein>
<dbReference type="EMBL" id="MCFJ01000001">
    <property type="protein sequence ID" value="ORY71646.1"/>
    <property type="molecule type" value="Genomic_DNA"/>
</dbReference>
<dbReference type="GeneID" id="63775377"/>
<comment type="caution">
    <text evidence="1">The sequence shown here is derived from an EMBL/GenBank/DDBJ whole genome shotgun (WGS) entry which is preliminary data.</text>
</comment>
<gene>
    <name evidence="1" type="ORF">BCR38DRAFT_417629</name>
</gene>
<keyword evidence="2" id="KW-1185">Reference proteome</keyword>
<organism evidence="1 2">
    <name type="scientific">Pseudomassariella vexata</name>
    <dbReference type="NCBI Taxonomy" id="1141098"/>
    <lineage>
        <taxon>Eukaryota</taxon>
        <taxon>Fungi</taxon>
        <taxon>Dikarya</taxon>
        <taxon>Ascomycota</taxon>
        <taxon>Pezizomycotina</taxon>
        <taxon>Sordariomycetes</taxon>
        <taxon>Xylariomycetidae</taxon>
        <taxon>Amphisphaeriales</taxon>
        <taxon>Pseudomassariaceae</taxon>
        <taxon>Pseudomassariella</taxon>
    </lineage>
</organism>
<dbReference type="InParanoid" id="A0A1Y2EK22"/>
<evidence type="ECO:0000313" key="2">
    <source>
        <dbReference type="Proteomes" id="UP000193689"/>
    </source>
</evidence>
<sequence length="78" mass="8897">MPVLLHTCLTLRQAERAILCLVNIWLTRLYLSQADHAGILPEQSTLREGKWYIIHFSGQASQLWDIGPRLLPMSEGLI</sequence>